<dbReference type="Gene3D" id="3.40.50.1820">
    <property type="entry name" value="alpha/beta hydrolase"/>
    <property type="match status" value="1"/>
</dbReference>
<dbReference type="PATRIC" id="fig|1122146.4.peg.38"/>
<dbReference type="AlphaFoldDB" id="A0A0R2KSN0"/>
<evidence type="ECO:0000256" key="1">
    <source>
        <dbReference type="ARBA" id="ARBA00022801"/>
    </source>
</evidence>
<protein>
    <submittedName>
        <fullName evidence="3">Arylesterase, non-heme chloride peroxidase</fullName>
    </submittedName>
</protein>
<dbReference type="eggNOG" id="COG0596">
    <property type="taxonomic scope" value="Bacteria"/>
</dbReference>
<keyword evidence="4" id="KW-1185">Reference proteome</keyword>
<dbReference type="STRING" id="1122146.IV53_GL000036"/>
<evidence type="ECO:0000259" key="2">
    <source>
        <dbReference type="Pfam" id="PF00561"/>
    </source>
</evidence>
<accession>A0A0R2KSN0</accession>
<dbReference type="PANTHER" id="PTHR43798:SF31">
    <property type="entry name" value="AB HYDROLASE SUPERFAMILY PROTEIN YCLE"/>
    <property type="match status" value="1"/>
</dbReference>
<gene>
    <name evidence="3" type="ORF">IV53_GL000036</name>
</gene>
<proteinExistence type="predicted"/>
<dbReference type="InterPro" id="IPR029058">
    <property type="entry name" value="AB_hydrolase_fold"/>
</dbReference>
<dbReference type="GO" id="GO:0016020">
    <property type="term" value="C:membrane"/>
    <property type="evidence" value="ECO:0007669"/>
    <property type="project" value="TreeGrafter"/>
</dbReference>
<comment type="caution">
    <text evidence="3">The sequence shown here is derived from an EMBL/GenBank/DDBJ whole genome shotgun (WGS) entry which is preliminary data.</text>
</comment>
<keyword evidence="1" id="KW-0378">Hydrolase</keyword>
<dbReference type="InterPro" id="IPR000073">
    <property type="entry name" value="AB_hydrolase_1"/>
</dbReference>
<dbReference type="OrthoDB" id="9805423at2"/>
<keyword evidence="3" id="KW-0575">Peroxidase</keyword>
<keyword evidence="3" id="KW-0560">Oxidoreductase</keyword>
<evidence type="ECO:0000313" key="3">
    <source>
        <dbReference type="EMBL" id="KRN89319.1"/>
    </source>
</evidence>
<name>A0A0R2KSN0_9LACO</name>
<dbReference type="EMBL" id="JQBZ01000016">
    <property type="protein sequence ID" value="KRN89319.1"/>
    <property type="molecule type" value="Genomic_DNA"/>
</dbReference>
<sequence length="272" mass="30804">MPYLKTNDNVDLHYEVSGSGKPLLLLPGWTCTTEFWQKNVPTLSKHFKVITLDFRGHGQSDKVFSGHRIARYAMDVKNVLDTLDVEHVTVLGWSMGAAVLWSYLELFGNHRVDSLICVDQSPAQYVQADWQWGQKACFDVETFIQTCAAIKYDPSGSAAGLVSACLHNIPTDEEAELLASEINRCPGQIRIDIMRDHTNLDWRDFIPNIKVPTLVCVARNSQVFDWHGSAWVGANIPNAQTVFFENSGHMLFWDEPEKFNQTVIDFIENIQN</sequence>
<dbReference type="GO" id="GO:0016787">
    <property type="term" value="F:hydrolase activity"/>
    <property type="evidence" value="ECO:0007669"/>
    <property type="project" value="UniProtKB-KW"/>
</dbReference>
<feature type="domain" description="AB hydrolase-1" evidence="2">
    <location>
        <begin position="21"/>
        <end position="148"/>
    </location>
</feature>
<dbReference type="GO" id="GO:0004601">
    <property type="term" value="F:peroxidase activity"/>
    <property type="evidence" value="ECO:0007669"/>
    <property type="project" value="UniProtKB-KW"/>
</dbReference>
<dbReference type="PANTHER" id="PTHR43798">
    <property type="entry name" value="MONOACYLGLYCEROL LIPASE"/>
    <property type="match status" value="1"/>
</dbReference>
<dbReference type="InterPro" id="IPR050266">
    <property type="entry name" value="AB_hydrolase_sf"/>
</dbReference>
<feature type="domain" description="AB hydrolase-1" evidence="2">
    <location>
        <begin position="199"/>
        <end position="256"/>
    </location>
</feature>
<reference evidence="3 4" key="1">
    <citation type="journal article" date="2015" name="Genome Announc.">
        <title>Expanding the biotechnology potential of lactobacilli through comparative genomics of 213 strains and associated genera.</title>
        <authorList>
            <person name="Sun Z."/>
            <person name="Harris H.M."/>
            <person name="McCann A."/>
            <person name="Guo C."/>
            <person name="Argimon S."/>
            <person name="Zhang W."/>
            <person name="Yang X."/>
            <person name="Jeffery I.B."/>
            <person name="Cooney J.C."/>
            <person name="Kagawa T.F."/>
            <person name="Liu W."/>
            <person name="Song Y."/>
            <person name="Salvetti E."/>
            <person name="Wrobel A."/>
            <person name="Rasinkangas P."/>
            <person name="Parkhill J."/>
            <person name="Rea M.C."/>
            <person name="O'Sullivan O."/>
            <person name="Ritari J."/>
            <person name="Douillard F.P."/>
            <person name="Paul Ross R."/>
            <person name="Yang R."/>
            <person name="Briner A.E."/>
            <person name="Felis G.E."/>
            <person name="de Vos W.M."/>
            <person name="Barrangou R."/>
            <person name="Klaenhammer T.R."/>
            <person name="Caufield P.W."/>
            <person name="Cui Y."/>
            <person name="Zhang H."/>
            <person name="O'Toole P.W."/>
        </authorList>
    </citation>
    <scope>NUCLEOTIDE SEQUENCE [LARGE SCALE GENOMIC DNA]</scope>
    <source>
        <strain evidence="3 4">DSM 22408</strain>
    </source>
</reference>
<evidence type="ECO:0000313" key="4">
    <source>
        <dbReference type="Proteomes" id="UP000051500"/>
    </source>
</evidence>
<dbReference type="RefSeq" id="WP_027106475.1">
    <property type="nucleotide sequence ID" value="NZ_AUHP01000012.1"/>
</dbReference>
<organism evidence="3 4">
    <name type="scientific">Ligilactobacillus ceti DSM 22408</name>
    <dbReference type="NCBI Taxonomy" id="1122146"/>
    <lineage>
        <taxon>Bacteria</taxon>
        <taxon>Bacillati</taxon>
        <taxon>Bacillota</taxon>
        <taxon>Bacilli</taxon>
        <taxon>Lactobacillales</taxon>
        <taxon>Lactobacillaceae</taxon>
        <taxon>Ligilactobacillus</taxon>
    </lineage>
</organism>
<dbReference type="Proteomes" id="UP000051500">
    <property type="component" value="Unassembled WGS sequence"/>
</dbReference>
<dbReference type="SUPFAM" id="SSF53474">
    <property type="entry name" value="alpha/beta-Hydrolases"/>
    <property type="match status" value="1"/>
</dbReference>
<dbReference type="Pfam" id="PF00561">
    <property type="entry name" value="Abhydrolase_1"/>
    <property type="match status" value="2"/>
</dbReference>